<dbReference type="Gene3D" id="1.20.58.1120">
    <property type="match status" value="1"/>
</dbReference>
<evidence type="ECO:0000256" key="6">
    <source>
        <dbReference type="ARBA" id="ARBA00022741"/>
    </source>
</evidence>
<keyword evidence="10" id="KW-0969">Cilium</keyword>
<evidence type="ECO:0000256" key="5">
    <source>
        <dbReference type="ARBA" id="ARBA00022737"/>
    </source>
</evidence>
<feature type="domain" description="Dynein heavy chain linker" evidence="15">
    <location>
        <begin position="3"/>
        <end position="226"/>
    </location>
</feature>
<dbReference type="InterPro" id="IPR026983">
    <property type="entry name" value="DHC"/>
</dbReference>
<dbReference type="InterPro" id="IPR042222">
    <property type="entry name" value="Dynein_2_N"/>
</dbReference>
<keyword evidence="7" id="KW-0067">ATP-binding</keyword>
<dbReference type="GO" id="GO:0051959">
    <property type="term" value="F:dynein light intermediate chain binding"/>
    <property type="evidence" value="ECO:0007669"/>
    <property type="project" value="InterPro"/>
</dbReference>
<keyword evidence="9 14" id="KW-0175">Coiled coil</keyword>
<dbReference type="EMBL" id="JARGDH010000001">
    <property type="protein sequence ID" value="KAL0279459.1"/>
    <property type="molecule type" value="Genomic_DNA"/>
</dbReference>
<dbReference type="GO" id="GO:0045505">
    <property type="term" value="F:dynein intermediate chain binding"/>
    <property type="evidence" value="ECO:0007669"/>
    <property type="project" value="InterPro"/>
</dbReference>
<dbReference type="Gene3D" id="3.40.50.300">
    <property type="entry name" value="P-loop containing nucleotide triphosphate hydrolases"/>
    <property type="match status" value="2"/>
</dbReference>
<keyword evidence="8" id="KW-0243">Dynein</keyword>
<comment type="similarity">
    <text evidence="2">Belongs to the dynein heavy chain family.</text>
</comment>
<evidence type="ECO:0000256" key="1">
    <source>
        <dbReference type="ARBA" id="ARBA00004430"/>
    </source>
</evidence>
<gene>
    <name evidence="18" type="ORF">PYX00_001007</name>
</gene>
<dbReference type="FunFam" id="3.20.180.20:FF:000001">
    <property type="entry name" value="Dynein axonemal heavy chain 5"/>
    <property type="match status" value="1"/>
</dbReference>
<dbReference type="Gene3D" id="1.20.140.100">
    <property type="entry name" value="Dynein heavy chain, N-terminal domain 2"/>
    <property type="match status" value="1"/>
</dbReference>
<dbReference type="FunFam" id="1.10.8.710:FF:000002">
    <property type="entry name" value="dynein heavy chain 17, axonemal"/>
    <property type="match status" value="1"/>
</dbReference>
<evidence type="ECO:0000256" key="9">
    <source>
        <dbReference type="ARBA" id="ARBA00023054"/>
    </source>
</evidence>
<evidence type="ECO:0000256" key="2">
    <source>
        <dbReference type="ARBA" id="ARBA00008887"/>
    </source>
</evidence>
<dbReference type="FunFam" id="3.40.50.300:FF:000063">
    <property type="entry name" value="dynein heavy chain 6, axonemal"/>
    <property type="match status" value="1"/>
</dbReference>
<evidence type="ECO:0000256" key="12">
    <source>
        <dbReference type="ARBA" id="ARBA00023212"/>
    </source>
</evidence>
<feature type="domain" description="Dynein heavy chain hydrolytic ATP-binding dynein motor region" evidence="16">
    <location>
        <begin position="362"/>
        <end position="688"/>
    </location>
</feature>
<proteinExistence type="inferred from homology"/>
<dbReference type="SUPFAM" id="SSF52540">
    <property type="entry name" value="P-loop containing nucleoside triphosphate hydrolases"/>
    <property type="match status" value="2"/>
</dbReference>
<evidence type="ECO:0000313" key="18">
    <source>
        <dbReference type="EMBL" id="KAL0279459.1"/>
    </source>
</evidence>
<evidence type="ECO:0000256" key="3">
    <source>
        <dbReference type="ARBA" id="ARBA00022490"/>
    </source>
</evidence>
<evidence type="ECO:0000256" key="10">
    <source>
        <dbReference type="ARBA" id="ARBA00023069"/>
    </source>
</evidence>
<dbReference type="InterPro" id="IPR027417">
    <property type="entry name" value="P-loop_NTPase"/>
</dbReference>
<keyword evidence="5" id="KW-0677">Repeat</keyword>
<feature type="coiled-coil region" evidence="14">
    <location>
        <begin position="273"/>
        <end position="300"/>
    </location>
</feature>
<dbReference type="InterPro" id="IPR042228">
    <property type="entry name" value="Dynein_linker_3"/>
</dbReference>
<dbReference type="Pfam" id="PF12774">
    <property type="entry name" value="AAA_6"/>
    <property type="match status" value="1"/>
</dbReference>
<dbReference type="PANTHER" id="PTHR22878">
    <property type="entry name" value="DYNEIN HEAVY CHAIN 6, AXONEMAL-LIKE-RELATED"/>
    <property type="match status" value="1"/>
</dbReference>
<dbReference type="GO" id="GO:0005524">
    <property type="term" value="F:ATP binding"/>
    <property type="evidence" value="ECO:0007669"/>
    <property type="project" value="UniProtKB-KW"/>
</dbReference>
<keyword evidence="4" id="KW-0493">Microtubule</keyword>
<evidence type="ECO:0000256" key="8">
    <source>
        <dbReference type="ARBA" id="ARBA00023017"/>
    </source>
</evidence>
<dbReference type="FunFam" id="3.40.50.300:FF:001855">
    <property type="entry name" value="Dynein axonemal heavy chain 10"/>
    <property type="match status" value="1"/>
</dbReference>
<evidence type="ECO:0000259" key="15">
    <source>
        <dbReference type="Pfam" id="PF08393"/>
    </source>
</evidence>
<feature type="domain" description="Dynein heavy chain AAA 5 extension" evidence="17">
    <location>
        <begin position="846"/>
        <end position="985"/>
    </location>
</feature>
<dbReference type="GO" id="GO:0030286">
    <property type="term" value="C:dynein complex"/>
    <property type="evidence" value="ECO:0007669"/>
    <property type="project" value="UniProtKB-KW"/>
</dbReference>
<dbReference type="Pfam" id="PF17852">
    <property type="entry name" value="Dynein_AAA_lid"/>
    <property type="match status" value="1"/>
</dbReference>
<dbReference type="PANTHER" id="PTHR22878:SF63">
    <property type="entry name" value="DYNEIN AXONEMAL HEAVY CHAIN 10"/>
    <property type="match status" value="1"/>
</dbReference>
<dbReference type="AlphaFoldDB" id="A0AAW2IBC0"/>
<evidence type="ECO:0000256" key="14">
    <source>
        <dbReference type="SAM" id="Coils"/>
    </source>
</evidence>
<evidence type="ECO:0000256" key="11">
    <source>
        <dbReference type="ARBA" id="ARBA00023175"/>
    </source>
</evidence>
<dbReference type="GO" id="GO:0005930">
    <property type="term" value="C:axoneme"/>
    <property type="evidence" value="ECO:0007669"/>
    <property type="project" value="UniProtKB-SubCell"/>
</dbReference>
<dbReference type="GO" id="GO:0007018">
    <property type="term" value="P:microtubule-based movement"/>
    <property type="evidence" value="ECO:0007669"/>
    <property type="project" value="InterPro"/>
</dbReference>
<dbReference type="FunFam" id="1.20.140.100:FF:000001">
    <property type="entry name" value="dynein heavy chain 17, axonemal"/>
    <property type="match status" value="1"/>
</dbReference>
<dbReference type="InterPro" id="IPR041466">
    <property type="entry name" value="Dynein_AAA5_ext"/>
</dbReference>
<evidence type="ECO:0000259" key="16">
    <source>
        <dbReference type="Pfam" id="PF12774"/>
    </source>
</evidence>
<protein>
    <recommendedName>
        <fullName evidence="19">Dynein heavy chain 10</fullName>
    </recommendedName>
</protein>
<dbReference type="FunFam" id="1.20.58.1120:FF:000008">
    <property type="entry name" value="Dynein heavy chain 10, axonemal"/>
    <property type="match status" value="1"/>
</dbReference>
<keyword evidence="12" id="KW-0206">Cytoskeleton</keyword>
<dbReference type="Gene3D" id="1.10.472.130">
    <property type="match status" value="1"/>
</dbReference>
<dbReference type="InterPro" id="IPR035699">
    <property type="entry name" value="AAA_6"/>
</dbReference>
<reference evidence="18" key="1">
    <citation type="journal article" date="2024" name="Gigascience">
        <title>Chromosome-level genome of the poultry shaft louse Menopon gallinae provides insight into the host-switching and adaptive evolution of parasitic lice.</title>
        <authorList>
            <person name="Xu Y."/>
            <person name="Ma L."/>
            <person name="Liu S."/>
            <person name="Liang Y."/>
            <person name="Liu Q."/>
            <person name="He Z."/>
            <person name="Tian L."/>
            <person name="Duan Y."/>
            <person name="Cai W."/>
            <person name="Li H."/>
            <person name="Song F."/>
        </authorList>
    </citation>
    <scope>NUCLEOTIDE SEQUENCE</scope>
    <source>
        <tissue evidence="18">Whole adult</tissue>
    </source>
</reference>
<dbReference type="Gene3D" id="3.20.180.20">
    <property type="entry name" value="Dynein heavy chain, N-terminal domain 2"/>
    <property type="match status" value="1"/>
</dbReference>
<dbReference type="Pfam" id="PF08393">
    <property type="entry name" value="DHC_N2"/>
    <property type="match status" value="1"/>
</dbReference>
<name>A0AAW2IBC0_9NEOP</name>
<evidence type="ECO:0008006" key="19">
    <source>
        <dbReference type="Google" id="ProtNLM"/>
    </source>
</evidence>
<sequence>MLILEDNLMNLQSMAASQYIGPFLGAVLKMEKSLMLVSEVIIAWLQTQRKWMYLEGIFVGGDIRSQLPEEARKFDDIDKAFRRIMMETHKKPNVRECCEMPGRLAELQNLGGGLEKCQKSLIDYLDSKRNAFPRFFFISDDELLSILGSTEATCIQEHMVKIFDNIAALRFLSEGDNKLTAVAMISCEKEVMDFRASVLVEGRIEEWMNDILAEMRRSNRYITKKAIYDFGKTRRPRTDWMLDYQGMVCLAANQVWWTAEVENVFKKISVGQHRSMKEYLEQLNRQLDELVVRVRGELTKNDRKKFNTVLIIDVHARDIIDDFVRDNITEAHEFEWESQLRFYWIKEVDNLIVKQCNGSFEYGYEYMGLNGRLVITPLTDRIYLTITQALSMQLGGAPAGPAGTGKTETTKDLAKALGLLCMVTNCGEGMDYKAFGKILNGLCQCGAWGCFDEFNRIDISVLSVISTQLQTIRNSMLLKLKKFNFEGQEIALDMKVGIFITMNPGYAGRTELPESVKALFRPVVCIVPDLEMICLIMLFSEGFLQAKVLAKKMTVLYKLAQEQLSKQSHYDFGLRALKSVLVMAGELKRGAPDLPENVVLMRALRDMNLPKFVFDDVPLFLGLITDLFPGLECPRVGYPKFNAAVEEALRAGNYELLDDQMDKVVQLYETMMTRHSTMVVGPTGGGKTVVIHTLQKAQTALGLPTKLFILNPKACTVIELYGVLDPITRDWTDGLLSCIFRDVNKPIENPERRYILFDGDVDALWIENMNSVMDDNKLLTLANGERIRLQAHCALLFEVGDLSYASPATVSRAGMVYVDPKNLGYMPYWNRWINTRVGTEEHKEKLRDTFDKIVPPTLRYVIDGYIGLQPAKPLKLIIHQTALNMIVQLCYMLDALLPGQADEELTWAPEVTETVFIECVYCSIGAAIVVEHRKEFDEFVKKCAAMIQMEDSPEKKANLRLLPTGQPTLYEYYVDKENGEWVAWKWMVPEYIHDPGEKVLRNTRPDDRHLQNDLAAEVAERHRETRGAGR</sequence>
<evidence type="ECO:0000256" key="4">
    <source>
        <dbReference type="ARBA" id="ARBA00022701"/>
    </source>
</evidence>
<dbReference type="GO" id="GO:0005874">
    <property type="term" value="C:microtubule"/>
    <property type="evidence" value="ECO:0007669"/>
    <property type="project" value="UniProtKB-KW"/>
</dbReference>
<evidence type="ECO:0000259" key="17">
    <source>
        <dbReference type="Pfam" id="PF17852"/>
    </source>
</evidence>
<evidence type="ECO:0000256" key="13">
    <source>
        <dbReference type="ARBA" id="ARBA00023273"/>
    </source>
</evidence>
<keyword evidence="13" id="KW-0966">Cell projection</keyword>
<dbReference type="InterPro" id="IPR013602">
    <property type="entry name" value="Dynein_heavy_linker"/>
</dbReference>
<keyword evidence="6" id="KW-0547">Nucleotide-binding</keyword>
<accession>A0AAW2IBC0</accession>
<dbReference type="InterPro" id="IPR043157">
    <property type="entry name" value="Dynein_AAA1S"/>
</dbReference>
<dbReference type="Gene3D" id="1.10.8.710">
    <property type="match status" value="1"/>
</dbReference>
<keyword evidence="3" id="KW-0963">Cytoplasm</keyword>
<keyword evidence="11" id="KW-0505">Motor protein</keyword>
<organism evidence="18">
    <name type="scientific">Menopon gallinae</name>
    <name type="common">poultry shaft louse</name>
    <dbReference type="NCBI Taxonomy" id="328185"/>
    <lineage>
        <taxon>Eukaryota</taxon>
        <taxon>Metazoa</taxon>
        <taxon>Ecdysozoa</taxon>
        <taxon>Arthropoda</taxon>
        <taxon>Hexapoda</taxon>
        <taxon>Insecta</taxon>
        <taxon>Pterygota</taxon>
        <taxon>Neoptera</taxon>
        <taxon>Paraneoptera</taxon>
        <taxon>Psocodea</taxon>
        <taxon>Troctomorpha</taxon>
        <taxon>Phthiraptera</taxon>
        <taxon>Amblycera</taxon>
        <taxon>Menoponidae</taxon>
        <taxon>Menopon</taxon>
    </lineage>
</organism>
<evidence type="ECO:0000256" key="7">
    <source>
        <dbReference type="ARBA" id="ARBA00022840"/>
    </source>
</evidence>
<comment type="subcellular location">
    <subcellularLocation>
        <location evidence="1">Cytoplasm</location>
        <location evidence="1">Cytoskeleton</location>
        <location evidence="1">Cilium axoneme</location>
    </subcellularLocation>
</comment>
<comment type="caution">
    <text evidence="18">The sequence shown here is derived from an EMBL/GenBank/DDBJ whole genome shotgun (WGS) entry which is preliminary data.</text>
</comment>